<accession>A0A8C8WE33</accession>
<reference evidence="5" key="3">
    <citation type="submission" date="2025-09" db="UniProtKB">
        <authorList>
            <consortium name="Ensembl"/>
        </authorList>
    </citation>
    <scope>IDENTIFICATION</scope>
</reference>
<dbReference type="SUPFAM" id="SSF50182">
    <property type="entry name" value="Sm-like ribonucleoproteins"/>
    <property type="match status" value="1"/>
</dbReference>
<dbReference type="InterPro" id="IPR010920">
    <property type="entry name" value="LSM_dom_sf"/>
</dbReference>
<dbReference type="PANTHER" id="PTHR23338">
    <property type="entry name" value="SMALL NUCLEAR RIBONUCLEOPROTEIN SM"/>
    <property type="match status" value="1"/>
</dbReference>
<sequence>MSYSVLIKVLQEAAGHIMTCETNTDKMYHGKLSGREDNINCQMSNIAVPYREGPVAQLEQWLQEEEDVERGVEMSSRNKDKFIC</sequence>
<dbReference type="GeneTree" id="ENSGT00940000176256"/>
<evidence type="ECO:0000256" key="1">
    <source>
        <dbReference type="ARBA" id="ARBA00004123"/>
    </source>
</evidence>
<keyword evidence="3" id="KW-0539">Nucleus</keyword>
<evidence type="ECO:0000256" key="3">
    <source>
        <dbReference type="ARBA" id="ARBA00023242"/>
    </source>
</evidence>
<keyword evidence="2" id="KW-0508">mRNA splicing</keyword>
<dbReference type="InterPro" id="IPR027141">
    <property type="entry name" value="LSm4/Sm_D1/D3"/>
</dbReference>
<evidence type="ECO:0000313" key="5">
    <source>
        <dbReference type="Ensembl" id="ENSPLOP00000002112.1"/>
    </source>
</evidence>
<proteinExistence type="predicted"/>
<evidence type="ECO:0000313" key="6">
    <source>
        <dbReference type="Proteomes" id="UP000694399"/>
    </source>
</evidence>
<evidence type="ECO:0000259" key="4">
    <source>
        <dbReference type="Pfam" id="PF01423"/>
    </source>
</evidence>
<reference evidence="5" key="1">
    <citation type="journal article" date="2019" name="bioRxiv">
        <title>Long live the king: chromosome-level assembly of the lion (Panthera leo) using linked-read, Hi-C, and long read data.</title>
        <authorList>
            <person name="Armstrong E.E."/>
            <person name="Taylor R.W."/>
            <person name="Miller D.E."/>
            <person name="Kaelin C."/>
            <person name="Barsh G."/>
            <person name="Hadly E.A."/>
            <person name="Petrov D."/>
        </authorList>
    </citation>
    <scope>NUCLEOTIDE SEQUENCE [LARGE SCALE GENOMIC DNA]</scope>
</reference>
<dbReference type="GO" id="GO:0005681">
    <property type="term" value="C:spliceosomal complex"/>
    <property type="evidence" value="ECO:0007669"/>
    <property type="project" value="UniProtKB-KW"/>
</dbReference>
<dbReference type="Gene3D" id="2.30.30.100">
    <property type="match status" value="1"/>
</dbReference>
<dbReference type="GO" id="GO:0006396">
    <property type="term" value="P:RNA processing"/>
    <property type="evidence" value="ECO:0007669"/>
    <property type="project" value="InterPro"/>
</dbReference>
<organism evidence="5 6">
    <name type="scientific">Panthera leo</name>
    <name type="common">Lion</name>
    <dbReference type="NCBI Taxonomy" id="9689"/>
    <lineage>
        <taxon>Eukaryota</taxon>
        <taxon>Metazoa</taxon>
        <taxon>Chordata</taxon>
        <taxon>Craniata</taxon>
        <taxon>Vertebrata</taxon>
        <taxon>Euteleostomi</taxon>
        <taxon>Mammalia</taxon>
        <taxon>Eutheria</taxon>
        <taxon>Laurasiatheria</taxon>
        <taxon>Carnivora</taxon>
        <taxon>Feliformia</taxon>
        <taxon>Felidae</taxon>
        <taxon>Pantherinae</taxon>
        <taxon>Panthera</taxon>
    </lineage>
</organism>
<dbReference type="Ensembl" id="ENSPLOT00000002304.1">
    <property type="protein sequence ID" value="ENSPLOP00000002112.1"/>
    <property type="gene ID" value="ENSPLOG00000001527.1"/>
</dbReference>
<keyword evidence="2" id="KW-0747">Spliceosome</keyword>
<dbReference type="Pfam" id="PF01423">
    <property type="entry name" value="LSM"/>
    <property type="match status" value="1"/>
</dbReference>
<feature type="domain" description="Sm" evidence="4">
    <location>
        <begin position="9"/>
        <end position="59"/>
    </location>
</feature>
<keyword evidence="2" id="KW-0507">mRNA processing</keyword>
<reference evidence="5" key="2">
    <citation type="submission" date="2025-08" db="UniProtKB">
        <authorList>
            <consortium name="Ensembl"/>
        </authorList>
    </citation>
    <scope>IDENTIFICATION</scope>
</reference>
<dbReference type="InterPro" id="IPR001163">
    <property type="entry name" value="Sm_dom_euk/arc"/>
</dbReference>
<keyword evidence="6" id="KW-1185">Reference proteome</keyword>
<comment type="subcellular location">
    <subcellularLocation>
        <location evidence="1">Nucleus</location>
    </subcellularLocation>
</comment>
<name>A0A8C8WE33_PANLE</name>
<evidence type="ECO:0000256" key="2">
    <source>
        <dbReference type="ARBA" id="ARBA00022728"/>
    </source>
</evidence>
<protein>
    <recommendedName>
        <fullName evidence="4">Sm domain-containing protein</fullName>
    </recommendedName>
</protein>
<dbReference type="OMA" id="PYREGPV"/>
<dbReference type="Proteomes" id="UP000694399">
    <property type="component" value="Chromosome B2"/>
</dbReference>
<dbReference type="AlphaFoldDB" id="A0A8C8WE33"/>